<dbReference type="InParanoid" id="T1FNT8"/>
<keyword evidence="3 9" id="KW-0813">Transport</keyword>
<evidence type="ECO:0000256" key="3">
    <source>
        <dbReference type="ARBA" id="ARBA00022448"/>
    </source>
</evidence>
<dbReference type="FunCoup" id="T1FNT8">
    <property type="interactions" value="1366"/>
</dbReference>
<dbReference type="KEGG" id="hro:HELRODRAFT_186214"/>
<dbReference type="EMBL" id="KB097768">
    <property type="protein sequence ID" value="ESN90145.1"/>
    <property type="molecule type" value="Genomic_DNA"/>
</dbReference>
<evidence type="ECO:0000256" key="4">
    <source>
        <dbReference type="ARBA" id="ARBA00022692"/>
    </source>
</evidence>
<keyword evidence="13" id="KW-1185">Reference proteome</keyword>
<feature type="region of interest" description="Disordered" evidence="10">
    <location>
        <begin position="111"/>
        <end position="131"/>
    </location>
</feature>
<dbReference type="OrthoDB" id="1697690at2759"/>
<evidence type="ECO:0000256" key="9">
    <source>
        <dbReference type="RuleBase" id="RU363100"/>
    </source>
</evidence>
<keyword evidence="6" id="KW-1133">Transmembrane helix</keyword>
<dbReference type="Proteomes" id="UP000015101">
    <property type="component" value="Unassembled WGS sequence"/>
</dbReference>
<dbReference type="PANTHER" id="PTHR14154">
    <property type="entry name" value="UPF0041 BRAIN PROTEIN 44-RELATED"/>
    <property type="match status" value="1"/>
</dbReference>
<sequence>MAGLSWGKYLTSSHFWGPVANWGLPIAAIMDSQLTPEKISGKMTPALCVYSVLFMRFAWKVQPRNMLLFACHFTNEVTQLFQLGRYADFYYRQTPEQQEETRKFYKEKALEKQRQSEEKAKKAKEAKEKSA</sequence>
<dbReference type="EMBL" id="AMQM01008361">
    <property type="status" value="NOT_ANNOTATED_CDS"/>
    <property type="molecule type" value="Genomic_DNA"/>
</dbReference>
<comment type="similarity">
    <text evidence="2 9">Belongs to the mitochondrial pyruvate carrier (MPC) (TC 2.A.105) family.</text>
</comment>
<dbReference type="HOGENOM" id="CLU_099502_3_0_1"/>
<evidence type="ECO:0000256" key="7">
    <source>
        <dbReference type="ARBA" id="ARBA00023128"/>
    </source>
</evidence>
<comment type="subcellular location">
    <subcellularLocation>
        <location evidence="1 9">Mitochondrion inner membrane</location>
        <topology evidence="1 9">Multi-pass membrane protein</topology>
    </subcellularLocation>
</comment>
<reference evidence="12" key="3">
    <citation type="submission" date="2015-06" db="UniProtKB">
        <authorList>
            <consortium name="EnsemblMetazoa"/>
        </authorList>
    </citation>
    <scope>IDENTIFICATION</scope>
</reference>
<keyword evidence="4" id="KW-0812">Transmembrane</keyword>
<reference evidence="13" key="1">
    <citation type="submission" date="2012-12" db="EMBL/GenBank/DDBJ databases">
        <authorList>
            <person name="Hellsten U."/>
            <person name="Grimwood J."/>
            <person name="Chapman J.A."/>
            <person name="Shapiro H."/>
            <person name="Aerts A."/>
            <person name="Otillar R.P."/>
            <person name="Terry A.Y."/>
            <person name="Boore J.L."/>
            <person name="Simakov O."/>
            <person name="Marletaz F."/>
            <person name="Cho S.-J."/>
            <person name="Edsinger-Gonzales E."/>
            <person name="Havlak P."/>
            <person name="Kuo D.-H."/>
            <person name="Larsson T."/>
            <person name="Lv J."/>
            <person name="Arendt D."/>
            <person name="Savage R."/>
            <person name="Osoegawa K."/>
            <person name="de Jong P."/>
            <person name="Lindberg D.R."/>
            <person name="Seaver E.C."/>
            <person name="Weisblat D.A."/>
            <person name="Putnam N.H."/>
            <person name="Grigoriev I.V."/>
            <person name="Rokhsar D.S."/>
        </authorList>
    </citation>
    <scope>NUCLEOTIDE SEQUENCE</scope>
</reference>
<dbReference type="STRING" id="6412.T1FNT8"/>
<dbReference type="EnsemblMetazoa" id="HelroT186214">
    <property type="protein sequence ID" value="HelroP186214"/>
    <property type="gene ID" value="HelroG186214"/>
</dbReference>
<dbReference type="GeneID" id="20210485"/>
<dbReference type="InterPro" id="IPR005336">
    <property type="entry name" value="MPC"/>
</dbReference>
<accession>T1FNT8</accession>
<dbReference type="AlphaFoldDB" id="T1FNT8"/>
<dbReference type="GO" id="GO:0006850">
    <property type="term" value="P:pyruvate import into mitochondria"/>
    <property type="evidence" value="ECO:0000318"/>
    <property type="project" value="GO_Central"/>
</dbReference>
<dbReference type="CTD" id="20210485"/>
<evidence type="ECO:0000256" key="8">
    <source>
        <dbReference type="ARBA" id="ARBA00023136"/>
    </source>
</evidence>
<organism evidence="12 13">
    <name type="scientific">Helobdella robusta</name>
    <name type="common">Californian leech</name>
    <dbReference type="NCBI Taxonomy" id="6412"/>
    <lineage>
        <taxon>Eukaryota</taxon>
        <taxon>Metazoa</taxon>
        <taxon>Spiralia</taxon>
        <taxon>Lophotrochozoa</taxon>
        <taxon>Annelida</taxon>
        <taxon>Clitellata</taxon>
        <taxon>Hirudinea</taxon>
        <taxon>Rhynchobdellida</taxon>
        <taxon>Glossiphoniidae</taxon>
        <taxon>Helobdella</taxon>
    </lineage>
</organism>
<dbReference type="RefSeq" id="XP_009031722.1">
    <property type="nucleotide sequence ID" value="XM_009033474.1"/>
</dbReference>
<name>T1FNT8_HELRO</name>
<evidence type="ECO:0000313" key="13">
    <source>
        <dbReference type="Proteomes" id="UP000015101"/>
    </source>
</evidence>
<dbReference type="GO" id="GO:0005743">
    <property type="term" value="C:mitochondrial inner membrane"/>
    <property type="evidence" value="ECO:0000318"/>
    <property type="project" value="GO_Central"/>
</dbReference>
<evidence type="ECO:0000256" key="5">
    <source>
        <dbReference type="ARBA" id="ARBA00022792"/>
    </source>
</evidence>
<dbReference type="Pfam" id="PF03650">
    <property type="entry name" value="MPC"/>
    <property type="match status" value="1"/>
</dbReference>
<evidence type="ECO:0000256" key="6">
    <source>
        <dbReference type="ARBA" id="ARBA00022989"/>
    </source>
</evidence>
<dbReference type="eggNOG" id="KOG1590">
    <property type="taxonomic scope" value="Eukaryota"/>
</dbReference>
<keyword evidence="8" id="KW-0472">Membrane</keyword>
<evidence type="ECO:0000313" key="12">
    <source>
        <dbReference type="EnsemblMetazoa" id="HelroP186214"/>
    </source>
</evidence>
<dbReference type="OMA" id="LMACHCT"/>
<evidence type="ECO:0000313" key="11">
    <source>
        <dbReference type="EMBL" id="ESN90145.1"/>
    </source>
</evidence>
<evidence type="ECO:0000256" key="10">
    <source>
        <dbReference type="SAM" id="MobiDB-lite"/>
    </source>
</evidence>
<proteinExistence type="inferred from homology"/>
<keyword evidence="5 9" id="KW-0999">Mitochondrion inner membrane</keyword>
<gene>
    <name evidence="12" type="primary">20210485</name>
    <name evidence="11" type="ORF">HELRODRAFT_186214</name>
</gene>
<reference evidence="11 13" key="2">
    <citation type="journal article" date="2013" name="Nature">
        <title>Insights into bilaterian evolution from three spiralian genomes.</title>
        <authorList>
            <person name="Simakov O."/>
            <person name="Marletaz F."/>
            <person name="Cho S.J."/>
            <person name="Edsinger-Gonzales E."/>
            <person name="Havlak P."/>
            <person name="Hellsten U."/>
            <person name="Kuo D.H."/>
            <person name="Larsson T."/>
            <person name="Lv J."/>
            <person name="Arendt D."/>
            <person name="Savage R."/>
            <person name="Osoegawa K."/>
            <person name="de Jong P."/>
            <person name="Grimwood J."/>
            <person name="Chapman J.A."/>
            <person name="Shapiro H."/>
            <person name="Aerts A."/>
            <person name="Otillar R.P."/>
            <person name="Terry A.Y."/>
            <person name="Boore J.L."/>
            <person name="Grigoriev I.V."/>
            <person name="Lindberg D.R."/>
            <person name="Seaver E.C."/>
            <person name="Weisblat D.A."/>
            <person name="Putnam N.H."/>
            <person name="Rokhsar D.S."/>
        </authorList>
    </citation>
    <scope>NUCLEOTIDE SEQUENCE</scope>
</reference>
<dbReference type="GO" id="GO:0050833">
    <property type="term" value="F:pyruvate transmembrane transporter activity"/>
    <property type="evidence" value="ECO:0000318"/>
    <property type="project" value="GO_Central"/>
</dbReference>
<evidence type="ECO:0000256" key="2">
    <source>
        <dbReference type="ARBA" id="ARBA00006416"/>
    </source>
</evidence>
<comment type="function">
    <text evidence="9">Mediates the uptake of pyruvate into mitochondria.</text>
</comment>
<protein>
    <recommendedName>
        <fullName evidence="9">Mitochondrial pyruvate carrier</fullName>
    </recommendedName>
</protein>
<keyword evidence="7 9" id="KW-0496">Mitochondrion</keyword>
<evidence type="ECO:0000256" key="1">
    <source>
        <dbReference type="ARBA" id="ARBA00004448"/>
    </source>
</evidence>